<evidence type="ECO:0000313" key="2">
    <source>
        <dbReference type="Proteomes" id="UP000187499"/>
    </source>
</evidence>
<keyword evidence="2" id="KW-1185">Reference proteome</keyword>
<dbReference type="PANTHER" id="PTHR39184">
    <property type="match status" value="1"/>
</dbReference>
<dbReference type="AlphaFoldDB" id="A0A1P8Q2H2"/>
<dbReference type="Proteomes" id="UP000187499">
    <property type="component" value="Chromosome"/>
</dbReference>
<dbReference type="Gene3D" id="3.40.50.300">
    <property type="entry name" value="P-loop containing nucleotide triphosphate hydrolases"/>
    <property type="match status" value="1"/>
</dbReference>
<name>A0A1P8Q2H2_9LACO</name>
<reference evidence="2" key="1">
    <citation type="submission" date="2016-12" db="EMBL/GenBank/DDBJ databases">
        <authorList>
            <person name="Jung M.Y."/>
            <person name="Lee S.H."/>
        </authorList>
    </citation>
    <scope>NUCLEOTIDE SEQUENCE [LARGE SCALE GENOMIC DNA]</scope>
    <source>
        <strain evidence="2">WiKim39</strain>
    </source>
</reference>
<dbReference type="Pfam" id="PF03237">
    <property type="entry name" value="Terminase_6N"/>
    <property type="match status" value="1"/>
</dbReference>
<accession>A0A1P8Q2H2</accession>
<dbReference type="KEGG" id="lalw:BTM29_05620"/>
<dbReference type="Gene3D" id="3.30.420.280">
    <property type="match status" value="1"/>
</dbReference>
<dbReference type="STRING" id="1847728.BTM29_05620"/>
<dbReference type="PANTHER" id="PTHR39184:SF1">
    <property type="entry name" value="PBSX PHAGE TERMINASE LARGE SUBUNIT"/>
    <property type="match status" value="1"/>
</dbReference>
<evidence type="ECO:0000313" key="1">
    <source>
        <dbReference type="EMBL" id="APX72072.1"/>
    </source>
</evidence>
<organism evidence="1 2">
    <name type="scientific">Companilactobacillus allii</name>
    <dbReference type="NCBI Taxonomy" id="1847728"/>
    <lineage>
        <taxon>Bacteria</taxon>
        <taxon>Bacillati</taxon>
        <taxon>Bacillota</taxon>
        <taxon>Bacilli</taxon>
        <taxon>Lactobacillales</taxon>
        <taxon>Lactobacillaceae</taxon>
        <taxon>Companilactobacillus</taxon>
    </lineage>
</organism>
<dbReference type="NCBIfam" id="TIGR01547">
    <property type="entry name" value="phage_term_2"/>
    <property type="match status" value="1"/>
</dbReference>
<dbReference type="RefSeq" id="WP_076614575.1">
    <property type="nucleotide sequence ID" value="NZ_CP019323.1"/>
</dbReference>
<sequence>MANLTKLFTPKQLKVLDQVINNSDWRLMINYGAVRAGKTFVDNFIFLLDVRHAAQVAQGQGVTHPQYILGGVSSKTIQNNVLNEITNTFGIEFHFDKHNSFNIQFEGLPPVKIIQAFTGSIAGLGAIRGMTAYGAYINEASLSNEQVFAEIRNRCSPEGARVVCDTNPDIPTHWLKTKYIDNPNHSKTIISNHFVIDDNTFLSPDFIRTTKETEPTGMYYDRAVLGLWVSGEGTVYKDFNEKTMLIDHADVPDNLRYVAGVDWGYEHKGSIVVIGVDDSNNNKYLVEEHTAQFEEIDYWTDVAIDIKQRYGNIPFYADSARPEHVAHFQEVGLNCMNAYKSVLTGIEYVAKSMKVGAFFVVKQAIDNTGLDKKSNNYHYFLDEIYTYVWNEKTGEPVKENDDVMDTIRYAIASDERMKLKPKVNSHAKNISDLRGLGVI</sequence>
<dbReference type="InterPro" id="IPR052380">
    <property type="entry name" value="Viral_DNA_packaging_terminase"/>
</dbReference>
<dbReference type="InterPro" id="IPR027417">
    <property type="entry name" value="P-loop_NTPase"/>
</dbReference>
<proteinExistence type="predicted"/>
<gene>
    <name evidence="1" type="ORF">BTM29_05620</name>
</gene>
<protein>
    <submittedName>
        <fullName evidence="1">Terminase</fullName>
    </submittedName>
</protein>
<dbReference type="InterPro" id="IPR006437">
    <property type="entry name" value="Phage_terminase_lsu"/>
</dbReference>
<dbReference type="EMBL" id="CP019323">
    <property type="protein sequence ID" value="APX72072.1"/>
    <property type="molecule type" value="Genomic_DNA"/>
</dbReference>
<dbReference type="OrthoDB" id="4498710at2"/>